<dbReference type="HOGENOM" id="CLU_2844695_0_0_5"/>
<proteinExistence type="predicted"/>
<evidence type="ECO:0000313" key="2">
    <source>
        <dbReference type="Proteomes" id="UP000002931"/>
    </source>
</evidence>
<name>A3VFH2_9RHOB</name>
<accession>A3VFH2</accession>
<sequence length="65" mass="7041">MTRTPDSRAIEEGLTAGLRDKALAAILNSNRALFEDYGTTDQLDTMMAAIAASPGVRDAWKMSRP</sequence>
<protein>
    <submittedName>
        <fullName evidence="1">Uncharacterized protein</fullName>
    </submittedName>
</protein>
<evidence type="ECO:0000313" key="1">
    <source>
        <dbReference type="EMBL" id="EAQ13087.1"/>
    </source>
</evidence>
<reference evidence="1 2" key="1">
    <citation type="journal article" date="2010" name="J. Bacteriol.">
        <title>Genome sequences of Pelagibaca bermudensis HTCC2601T and Maritimibacter alkaliphilus HTCC2654T, the type strains of two marine Roseobacter genera.</title>
        <authorList>
            <person name="Thrash J.C."/>
            <person name="Cho J.C."/>
            <person name="Ferriera S."/>
            <person name="Johnson J."/>
            <person name="Vergin K.L."/>
            <person name="Giovannoni S.J."/>
        </authorList>
    </citation>
    <scope>NUCLEOTIDE SEQUENCE [LARGE SCALE GENOMIC DNA]</scope>
    <source>
        <strain evidence="1 2">HTCC2654</strain>
    </source>
</reference>
<dbReference type="AlphaFoldDB" id="A3VFH2"/>
<gene>
    <name evidence="1" type="ORF">RB2654_11333</name>
</gene>
<dbReference type="Proteomes" id="UP000002931">
    <property type="component" value="Unassembled WGS sequence"/>
</dbReference>
<dbReference type="EMBL" id="AAMT01000006">
    <property type="protein sequence ID" value="EAQ13087.1"/>
    <property type="molecule type" value="Genomic_DNA"/>
</dbReference>
<organism evidence="1 2">
    <name type="scientific">Maritimibacter alkaliphilus HTCC2654</name>
    <dbReference type="NCBI Taxonomy" id="314271"/>
    <lineage>
        <taxon>Bacteria</taxon>
        <taxon>Pseudomonadati</taxon>
        <taxon>Pseudomonadota</taxon>
        <taxon>Alphaproteobacteria</taxon>
        <taxon>Rhodobacterales</taxon>
        <taxon>Roseobacteraceae</taxon>
        <taxon>Maritimibacter</taxon>
    </lineage>
</organism>
<keyword evidence="2" id="KW-1185">Reference proteome</keyword>
<dbReference type="RefSeq" id="WP_008331646.1">
    <property type="nucleotide sequence ID" value="NZ_CH902578.1"/>
</dbReference>
<comment type="caution">
    <text evidence="1">The sequence shown here is derived from an EMBL/GenBank/DDBJ whole genome shotgun (WGS) entry which is preliminary data.</text>
</comment>